<keyword evidence="1 2" id="KW-0349">Heme</keyword>
<evidence type="ECO:0000313" key="4">
    <source>
        <dbReference type="Proteomes" id="UP001179952"/>
    </source>
</evidence>
<dbReference type="PRINTS" id="PR00463">
    <property type="entry name" value="EP450I"/>
</dbReference>
<organism evidence="3 4">
    <name type="scientific">Acorus gramineus</name>
    <name type="common">Dwarf sweet flag</name>
    <dbReference type="NCBI Taxonomy" id="55184"/>
    <lineage>
        <taxon>Eukaryota</taxon>
        <taxon>Viridiplantae</taxon>
        <taxon>Streptophyta</taxon>
        <taxon>Embryophyta</taxon>
        <taxon>Tracheophyta</taxon>
        <taxon>Spermatophyta</taxon>
        <taxon>Magnoliopsida</taxon>
        <taxon>Liliopsida</taxon>
        <taxon>Acoraceae</taxon>
        <taxon>Acorus</taxon>
    </lineage>
</organism>
<evidence type="ECO:0000313" key="3">
    <source>
        <dbReference type="EMBL" id="KAK1265481.1"/>
    </source>
</evidence>
<dbReference type="GO" id="GO:0005506">
    <property type="term" value="F:iron ion binding"/>
    <property type="evidence" value="ECO:0007669"/>
    <property type="project" value="InterPro"/>
</dbReference>
<dbReference type="GO" id="GO:0016705">
    <property type="term" value="F:oxidoreductase activity, acting on paired donors, with incorporation or reduction of molecular oxygen"/>
    <property type="evidence" value="ECO:0007669"/>
    <property type="project" value="InterPro"/>
</dbReference>
<dbReference type="GO" id="GO:0004497">
    <property type="term" value="F:monooxygenase activity"/>
    <property type="evidence" value="ECO:0007669"/>
    <property type="project" value="UniProtKB-KW"/>
</dbReference>
<keyword evidence="2" id="KW-0560">Oxidoreductase</keyword>
<dbReference type="InterPro" id="IPR017972">
    <property type="entry name" value="Cyt_P450_CS"/>
</dbReference>
<comment type="caution">
    <text evidence="3">The sequence shown here is derived from an EMBL/GenBank/DDBJ whole genome shotgun (WGS) entry which is preliminary data.</text>
</comment>
<gene>
    <name evidence="3" type="ORF">QJS04_geneDACA010471</name>
</gene>
<dbReference type="InterPro" id="IPR036396">
    <property type="entry name" value="Cyt_P450_sf"/>
</dbReference>
<feature type="binding site" description="axial binding residue" evidence="1">
    <location>
        <position position="457"/>
    </location>
    <ligand>
        <name>heme</name>
        <dbReference type="ChEBI" id="CHEBI:30413"/>
    </ligand>
    <ligandPart>
        <name>Fe</name>
        <dbReference type="ChEBI" id="CHEBI:18248"/>
    </ligandPart>
</feature>
<keyword evidence="1 2" id="KW-0479">Metal-binding</keyword>
<proteinExistence type="inferred from homology"/>
<evidence type="ECO:0000256" key="1">
    <source>
        <dbReference type="PIRSR" id="PIRSR602401-1"/>
    </source>
</evidence>
<dbReference type="GO" id="GO:0020037">
    <property type="term" value="F:heme binding"/>
    <property type="evidence" value="ECO:0007669"/>
    <property type="project" value="InterPro"/>
</dbReference>
<dbReference type="SUPFAM" id="SSF48264">
    <property type="entry name" value="Cytochrome P450"/>
    <property type="match status" value="1"/>
</dbReference>
<protein>
    <submittedName>
        <fullName evidence="3">Cytochrome P450</fullName>
    </submittedName>
</protein>
<dbReference type="EMBL" id="JAUJYN010000008">
    <property type="protein sequence ID" value="KAK1265481.1"/>
    <property type="molecule type" value="Genomic_DNA"/>
</dbReference>
<name>A0AAV9AN05_ACOGR</name>
<dbReference type="PROSITE" id="PS00086">
    <property type="entry name" value="CYTOCHROME_P450"/>
    <property type="match status" value="1"/>
</dbReference>
<accession>A0AAV9AN05</accession>
<dbReference type="Pfam" id="PF00067">
    <property type="entry name" value="p450"/>
    <property type="match status" value="1"/>
</dbReference>
<evidence type="ECO:0000256" key="2">
    <source>
        <dbReference type="RuleBase" id="RU000461"/>
    </source>
</evidence>
<dbReference type="Gene3D" id="1.10.630.10">
    <property type="entry name" value="Cytochrome P450"/>
    <property type="match status" value="1"/>
</dbReference>
<comment type="cofactor">
    <cofactor evidence="1">
        <name>heme</name>
        <dbReference type="ChEBI" id="CHEBI:30413"/>
    </cofactor>
</comment>
<dbReference type="AlphaFoldDB" id="A0AAV9AN05"/>
<comment type="similarity">
    <text evidence="2">Belongs to the cytochrome P450 family.</text>
</comment>
<dbReference type="InterPro" id="IPR002401">
    <property type="entry name" value="Cyt_P450_E_grp-I"/>
</dbReference>
<keyword evidence="1 2" id="KW-0408">Iron</keyword>
<dbReference type="PANTHER" id="PTHR24301">
    <property type="entry name" value="THROMBOXANE-A SYNTHASE"/>
    <property type="match status" value="1"/>
</dbReference>
<reference evidence="3" key="1">
    <citation type="journal article" date="2023" name="Nat. Commun.">
        <title>Diploid and tetraploid genomes of Acorus and the evolution of monocots.</title>
        <authorList>
            <person name="Ma L."/>
            <person name="Liu K.W."/>
            <person name="Li Z."/>
            <person name="Hsiao Y.Y."/>
            <person name="Qi Y."/>
            <person name="Fu T."/>
            <person name="Tang G.D."/>
            <person name="Zhang D."/>
            <person name="Sun W.H."/>
            <person name="Liu D.K."/>
            <person name="Li Y."/>
            <person name="Chen G.Z."/>
            <person name="Liu X.D."/>
            <person name="Liao X.Y."/>
            <person name="Jiang Y.T."/>
            <person name="Yu X."/>
            <person name="Hao Y."/>
            <person name="Huang J."/>
            <person name="Zhao X.W."/>
            <person name="Ke S."/>
            <person name="Chen Y.Y."/>
            <person name="Wu W.L."/>
            <person name="Hsu J.L."/>
            <person name="Lin Y.F."/>
            <person name="Huang M.D."/>
            <person name="Li C.Y."/>
            <person name="Huang L."/>
            <person name="Wang Z.W."/>
            <person name="Zhao X."/>
            <person name="Zhong W.Y."/>
            <person name="Peng D.H."/>
            <person name="Ahmad S."/>
            <person name="Lan S."/>
            <person name="Zhang J.S."/>
            <person name="Tsai W.C."/>
            <person name="Van de Peer Y."/>
            <person name="Liu Z.J."/>
        </authorList>
    </citation>
    <scope>NUCLEOTIDE SEQUENCE</scope>
    <source>
        <strain evidence="3">SCP</strain>
    </source>
</reference>
<dbReference type="PANTHER" id="PTHR24301:SF2">
    <property type="entry name" value="THROMBOXANE-A SYNTHASE"/>
    <property type="match status" value="1"/>
</dbReference>
<reference evidence="3" key="2">
    <citation type="submission" date="2023-06" db="EMBL/GenBank/DDBJ databases">
        <authorList>
            <person name="Ma L."/>
            <person name="Liu K.-W."/>
            <person name="Li Z."/>
            <person name="Hsiao Y.-Y."/>
            <person name="Qi Y."/>
            <person name="Fu T."/>
            <person name="Tang G."/>
            <person name="Zhang D."/>
            <person name="Sun W.-H."/>
            <person name="Liu D.-K."/>
            <person name="Li Y."/>
            <person name="Chen G.-Z."/>
            <person name="Liu X.-D."/>
            <person name="Liao X.-Y."/>
            <person name="Jiang Y.-T."/>
            <person name="Yu X."/>
            <person name="Hao Y."/>
            <person name="Huang J."/>
            <person name="Zhao X.-W."/>
            <person name="Ke S."/>
            <person name="Chen Y.-Y."/>
            <person name="Wu W.-L."/>
            <person name="Hsu J.-L."/>
            <person name="Lin Y.-F."/>
            <person name="Huang M.-D."/>
            <person name="Li C.-Y."/>
            <person name="Huang L."/>
            <person name="Wang Z.-W."/>
            <person name="Zhao X."/>
            <person name="Zhong W.-Y."/>
            <person name="Peng D.-H."/>
            <person name="Ahmad S."/>
            <person name="Lan S."/>
            <person name="Zhang J.-S."/>
            <person name="Tsai W.-C."/>
            <person name="Van De Peer Y."/>
            <person name="Liu Z.-J."/>
        </authorList>
    </citation>
    <scope>NUCLEOTIDE SEQUENCE</scope>
    <source>
        <strain evidence="3">SCP</strain>
        <tissue evidence="3">Leaves</tissue>
    </source>
</reference>
<dbReference type="Proteomes" id="UP001179952">
    <property type="component" value="Unassembled WGS sequence"/>
</dbReference>
<dbReference type="InterPro" id="IPR001128">
    <property type="entry name" value="Cyt_P450"/>
</dbReference>
<dbReference type="PRINTS" id="PR00385">
    <property type="entry name" value="P450"/>
</dbReference>
<sequence length="514" mass="58864">MMMMMMMFGCAPWILTLLILLFGLVLYLYIPYWKVRRVPGPPLIPIVGHLPLLLKHGPDVFNALAKEYGPIFRFHMGRQPLIIIADPELCREVCIKKFKDMPNRSNIPPASGSPLHEKNLFLSRDSRWSTMRNTIVALYQPSHLSHLIPIMQSFIDSTTRNLTTTKEEEDITFSKLSLMLAIDVLGQAAFGVDFGLSKGDSKSIKGDEVSRFIDAHIYSTQCLKMDMSGSLSIQLGLLFPFLQTPLRKFLRWIPWTTDHRMRSNEKKLCERLAQLIAIRASDKDHSSLNMLSVVLNVRDSKDIFTPDYVMGLAYEHLLAGSATTSFTLSMAIYLVSKHPEVEEKLVREIDGFGDHNVTADDLQSKFPFVDQVIKETMRFRSVSPLVARETNKEVEIGGYILPKGTWVWPALGVPAKDPKHFPEPHLFRPERFDPECEEQKRRHPYAHIPFGIGPRACLGQKLALQELKLSLISIYRRFIFRHSDSMEDPLEFEYGLVVDFKHGIKLRVIKRDNQ</sequence>
<keyword evidence="2" id="KW-0503">Monooxygenase</keyword>
<keyword evidence="4" id="KW-1185">Reference proteome</keyword>